<proteinExistence type="predicted"/>
<dbReference type="AlphaFoldDB" id="A0A6I3SMK1"/>
<sequence>SAKSLLAMGISAEQVIPDIQAVGNAVAAVGGGEEALEGVSMALGQINTSGKLNAQDMMQLTSRGIAAWDILANKMGISTEELRKQSEQGKIMASQVLPLLIQGMGEKYAGATDKLGKSFTGMTSTLKDFISSTLGELTKPLFTKLTDALDNLLKTIQQLKKEGSLDAWVQKIQSGIDTAYETLVWFGGVMLSLAKEIADHWGLISTIILAVATGFAAFRILSFVTALWGAYKAVVVTVMEAQGIVNAILATTNGLLYLTAGIIAVVVAACYVLYKAWTEDWGGIREKTYSVVNLISAYITAMLTHAEIGFNQFRRFVYSVLDSVLNALSPVVGLIGKLAPGFEEGFQQIRASVSSTVSDINLNIESLQTTAEEASAAIDRASDNVSAAFQSWDTPGEKIEESANQTVDASRTLQDALRSIKTGWKDAGSGMSDTSEKAKQLKTHAEDVKSAWQVAIDSMNFKLSVLDAEEEKAIAQLGSHAQKIQEVAVKTDFLNQKMSVQAEMIRDLQGEYARLVQEKGEDDEATRKTYLDMAKAEAEMAKMKKEVSDLTDELNQQEKQFSQLSDKVVELARKYKEDLTKAQEDYRSKVTEVNHKLREDEQKATADFQKELQNRAEAIADFVGLFSTVEHKKVSGADLLNNLGDQVNTLRTWESNLSVLRGRGVSDGLLGELQKLGPKAADEVEALTEMTDEQLHQYVSLWKQRSSLAKSEAVNELQDLAAQTSQKITQLRADAAQQLEQYRLEWKQKTAEIKENALKELKGMVDDAEKMGALMVTRLAAVISKASPELAAALQGFDPRVPQMNSDPTKAAQDQKNGVLQAATEQKAGVIQANLETTVTVIQTWSDASTQMMNQQTQMKESTLSLWKSVQTALSSLWAKLLADVTTTWASMKNTVFDVIKEVSLKFEDLITKANHWGVSLMSTFIHGIQSQFGHLEDVLWNMTSLVDSYMPHSPAKVGPLSRLGETGPGLVKVFADGITNSLPYLATASAKMAGVASVALPGVSTNSLLTSGNTIAAGSQTFHITIHGSNGQEIWEQLERQLVRRGVRLSG</sequence>
<dbReference type="PANTHER" id="PTHR38812">
    <property type="entry name" value="MU-LIKE PROPHAGE FLUMU PROTEIN GP42"/>
    <property type="match status" value="1"/>
</dbReference>
<keyword evidence="2" id="KW-0812">Transmembrane</keyword>
<evidence type="ECO:0000256" key="2">
    <source>
        <dbReference type="SAM" id="Phobius"/>
    </source>
</evidence>
<gene>
    <name evidence="4" type="ORF">GJ688_13595</name>
</gene>
<evidence type="ECO:0000256" key="1">
    <source>
        <dbReference type="SAM" id="Coils"/>
    </source>
</evidence>
<feature type="domain" description="Tape measure protein N-terminal" evidence="3">
    <location>
        <begin position="4"/>
        <end position="138"/>
    </location>
</feature>
<name>A0A6I3SMK1_HELMO</name>
<feature type="coiled-coil region" evidence="1">
    <location>
        <begin position="714"/>
        <end position="771"/>
    </location>
</feature>
<evidence type="ECO:0000259" key="3">
    <source>
        <dbReference type="Pfam" id="PF20155"/>
    </source>
</evidence>
<feature type="transmembrane region" description="Helical" evidence="2">
    <location>
        <begin position="200"/>
        <end position="218"/>
    </location>
</feature>
<reference evidence="4 5" key="1">
    <citation type="submission" date="2019-11" db="EMBL/GenBank/DDBJ databases">
        <title>Whole-genome sequence of a the green, strictly anaerobic photosynthetic bacterium Heliobacillus mobilis DSM 6151.</title>
        <authorList>
            <person name="Kyndt J.A."/>
            <person name="Meyer T.E."/>
        </authorList>
    </citation>
    <scope>NUCLEOTIDE SEQUENCE [LARGE SCALE GENOMIC DNA]</scope>
    <source>
        <strain evidence="4 5">DSM 6151</strain>
    </source>
</reference>
<comment type="caution">
    <text evidence="4">The sequence shown here is derived from an EMBL/GenBank/DDBJ whole genome shotgun (WGS) entry which is preliminary data.</text>
</comment>
<dbReference type="EMBL" id="WNKU01000018">
    <property type="protein sequence ID" value="MTV50006.1"/>
    <property type="molecule type" value="Genomic_DNA"/>
</dbReference>
<keyword evidence="5" id="KW-1185">Reference proteome</keyword>
<dbReference type="OrthoDB" id="1677957at2"/>
<dbReference type="InterPro" id="IPR013491">
    <property type="entry name" value="Tape_meas_N"/>
</dbReference>
<feature type="transmembrane region" description="Helical" evidence="2">
    <location>
        <begin position="289"/>
        <end position="306"/>
    </location>
</feature>
<dbReference type="NCBIfam" id="TIGR02675">
    <property type="entry name" value="tape_meas_nterm"/>
    <property type="match status" value="1"/>
</dbReference>
<dbReference type="RefSeq" id="WP_155477099.1">
    <property type="nucleotide sequence ID" value="NZ_WNKU01000018.1"/>
</dbReference>
<accession>A0A6I3SMK1</accession>
<dbReference type="InterPro" id="IPR053058">
    <property type="entry name" value="Mulikevirus_tape_measure"/>
</dbReference>
<keyword evidence="1" id="KW-0175">Coiled coil</keyword>
<protein>
    <submittedName>
        <fullName evidence="4">Tape measure protein</fullName>
    </submittedName>
</protein>
<feature type="non-terminal residue" evidence="4">
    <location>
        <position position="1"/>
    </location>
</feature>
<evidence type="ECO:0000313" key="5">
    <source>
        <dbReference type="Proteomes" id="UP000430670"/>
    </source>
</evidence>
<dbReference type="Proteomes" id="UP000430670">
    <property type="component" value="Unassembled WGS sequence"/>
</dbReference>
<feature type="coiled-coil region" evidence="1">
    <location>
        <begin position="533"/>
        <end position="574"/>
    </location>
</feature>
<feature type="transmembrane region" description="Helical" evidence="2">
    <location>
        <begin position="230"/>
        <end position="249"/>
    </location>
</feature>
<keyword evidence="2" id="KW-0472">Membrane</keyword>
<feature type="transmembrane region" description="Helical" evidence="2">
    <location>
        <begin position="255"/>
        <end position="277"/>
    </location>
</feature>
<evidence type="ECO:0000313" key="4">
    <source>
        <dbReference type="EMBL" id="MTV50006.1"/>
    </source>
</evidence>
<organism evidence="4 5">
    <name type="scientific">Heliobacterium mobile</name>
    <name type="common">Heliobacillus mobilis</name>
    <dbReference type="NCBI Taxonomy" id="28064"/>
    <lineage>
        <taxon>Bacteria</taxon>
        <taxon>Bacillati</taxon>
        <taxon>Bacillota</taxon>
        <taxon>Clostridia</taxon>
        <taxon>Eubacteriales</taxon>
        <taxon>Heliobacteriaceae</taxon>
        <taxon>Heliobacterium</taxon>
    </lineage>
</organism>
<feature type="coiled-coil region" evidence="1">
    <location>
        <begin position="357"/>
        <end position="384"/>
    </location>
</feature>
<keyword evidence="2" id="KW-1133">Transmembrane helix</keyword>
<dbReference type="Pfam" id="PF20155">
    <property type="entry name" value="TMP_3"/>
    <property type="match status" value="1"/>
</dbReference>
<dbReference type="PANTHER" id="PTHR38812:SF2">
    <property type="entry name" value="MU-LIKE PROPHAGE FLUMU PROTEIN GP42"/>
    <property type="match status" value="1"/>
</dbReference>